<gene>
    <name evidence="3" type="ORF">FCALED_LOCUS10583</name>
</gene>
<dbReference type="OrthoDB" id="2318109at2759"/>
<feature type="compositionally biased region" description="Polar residues" evidence="1">
    <location>
        <begin position="53"/>
        <end position="78"/>
    </location>
</feature>
<dbReference type="Proteomes" id="UP000789570">
    <property type="component" value="Unassembled WGS sequence"/>
</dbReference>
<name>A0A9N9DHJ1_9GLOM</name>
<comment type="caution">
    <text evidence="3">The sequence shown here is derived from an EMBL/GenBank/DDBJ whole genome shotgun (WGS) entry which is preliminary data.</text>
</comment>
<sequence length="247" mass="28056">MSPRTNSPPPSSYGYDDNEYDYHPSGPSTTPTGGNQTSFNNIHQSNLYSSQYHQSNITPNGTNLSRNDISGTPSTRNNSSKDNDEKGLFTALLLHPLNIPRRVLQSSAVKCVSLMVVYSFCLTTVCFIFFVSYLLTFYDDALRLFHTSRAWARLRNGVRERISMMGDDWEDFLQKYFDQPWNGDVNYFKWLKGLMLSFMAVVAGQDTKDATNRFQQSANSFRSRPSSTTVGDQKSNSVLYWNDVPPK</sequence>
<feature type="region of interest" description="Disordered" evidence="1">
    <location>
        <begin position="53"/>
        <end position="83"/>
    </location>
</feature>
<evidence type="ECO:0000256" key="1">
    <source>
        <dbReference type="SAM" id="MobiDB-lite"/>
    </source>
</evidence>
<dbReference type="EMBL" id="CAJVPQ010003959">
    <property type="protein sequence ID" value="CAG8641348.1"/>
    <property type="molecule type" value="Genomic_DNA"/>
</dbReference>
<feature type="transmembrane region" description="Helical" evidence="2">
    <location>
        <begin position="111"/>
        <end position="135"/>
    </location>
</feature>
<evidence type="ECO:0000256" key="2">
    <source>
        <dbReference type="SAM" id="Phobius"/>
    </source>
</evidence>
<feature type="region of interest" description="Disordered" evidence="1">
    <location>
        <begin position="1"/>
        <end position="40"/>
    </location>
</feature>
<organism evidence="3 4">
    <name type="scientific">Funneliformis caledonium</name>
    <dbReference type="NCBI Taxonomy" id="1117310"/>
    <lineage>
        <taxon>Eukaryota</taxon>
        <taxon>Fungi</taxon>
        <taxon>Fungi incertae sedis</taxon>
        <taxon>Mucoromycota</taxon>
        <taxon>Glomeromycotina</taxon>
        <taxon>Glomeromycetes</taxon>
        <taxon>Glomerales</taxon>
        <taxon>Glomeraceae</taxon>
        <taxon>Funneliformis</taxon>
    </lineage>
</organism>
<protein>
    <submittedName>
        <fullName evidence="3">60_t:CDS:1</fullName>
    </submittedName>
</protein>
<accession>A0A9N9DHJ1</accession>
<keyword evidence="4" id="KW-1185">Reference proteome</keyword>
<dbReference type="AlphaFoldDB" id="A0A9N9DHJ1"/>
<feature type="compositionally biased region" description="Polar residues" evidence="1">
    <location>
        <begin position="26"/>
        <end position="40"/>
    </location>
</feature>
<keyword evidence="2" id="KW-0472">Membrane</keyword>
<keyword evidence="2" id="KW-1133">Transmembrane helix</keyword>
<feature type="compositionally biased region" description="Pro residues" evidence="1">
    <location>
        <begin position="1"/>
        <end position="11"/>
    </location>
</feature>
<proteinExistence type="predicted"/>
<reference evidence="3" key="1">
    <citation type="submission" date="2021-06" db="EMBL/GenBank/DDBJ databases">
        <authorList>
            <person name="Kallberg Y."/>
            <person name="Tangrot J."/>
            <person name="Rosling A."/>
        </authorList>
    </citation>
    <scope>NUCLEOTIDE SEQUENCE</scope>
    <source>
        <strain evidence="3">UK204</strain>
    </source>
</reference>
<evidence type="ECO:0000313" key="4">
    <source>
        <dbReference type="Proteomes" id="UP000789570"/>
    </source>
</evidence>
<evidence type="ECO:0000313" key="3">
    <source>
        <dbReference type="EMBL" id="CAG8641348.1"/>
    </source>
</evidence>
<keyword evidence="2" id="KW-0812">Transmembrane</keyword>